<comment type="caution">
    <text evidence="2">The sequence shown here is derived from an EMBL/GenBank/DDBJ whole genome shotgun (WGS) entry which is preliminary data.</text>
</comment>
<dbReference type="EMBL" id="PYAV01000008">
    <property type="protein sequence ID" value="PSL44417.1"/>
    <property type="molecule type" value="Genomic_DNA"/>
</dbReference>
<feature type="region of interest" description="Disordered" evidence="1">
    <location>
        <begin position="1"/>
        <end position="20"/>
    </location>
</feature>
<gene>
    <name evidence="2" type="ORF">B0H94_10827</name>
</gene>
<dbReference type="Gene3D" id="1.20.1260.10">
    <property type="match status" value="1"/>
</dbReference>
<keyword evidence="3" id="KW-1185">Reference proteome</keyword>
<dbReference type="InterPro" id="IPR012347">
    <property type="entry name" value="Ferritin-like"/>
</dbReference>
<name>A0A2P8HDX1_9BACI</name>
<dbReference type="OrthoDB" id="1647790at2"/>
<dbReference type="Pfam" id="PF07875">
    <property type="entry name" value="Coat_F"/>
    <property type="match status" value="1"/>
</dbReference>
<feature type="compositionally biased region" description="Polar residues" evidence="1">
    <location>
        <begin position="90"/>
        <end position="108"/>
    </location>
</feature>
<evidence type="ECO:0000256" key="1">
    <source>
        <dbReference type="SAM" id="MobiDB-lite"/>
    </source>
</evidence>
<dbReference type="AlphaFoldDB" id="A0A2P8HDX1"/>
<evidence type="ECO:0000313" key="3">
    <source>
        <dbReference type="Proteomes" id="UP000242310"/>
    </source>
</evidence>
<evidence type="ECO:0000313" key="2">
    <source>
        <dbReference type="EMBL" id="PSL44417.1"/>
    </source>
</evidence>
<organism evidence="2 3">
    <name type="scientific">Salsuginibacillus halophilus</name>
    <dbReference type="NCBI Taxonomy" id="517424"/>
    <lineage>
        <taxon>Bacteria</taxon>
        <taxon>Bacillati</taxon>
        <taxon>Bacillota</taxon>
        <taxon>Bacilli</taxon>
        <taxon>Bacillales</taxon>
        <taxon>Bacillaceae</taxon>
        <taxon>Salsuginibacillus</taxon>
    </lineage>
</organism>
<sequence length="108" mass="12459">MTQKISNPKTEVPTGPAMNDRDFINDLVATEKYMTSSYSIAMNEASHAQFYKEIQQIANESQDCQRDLFNMMFKKGWYSFDAAQPDQLKQESSQFSGYKEQLPTTQTH</sequence>
<dbReference type="InterPro" id="IPR012851">
    <property type="entry name" value="Spore_coat_CotF-like"/>
</dbReference>
<proteinExistence type="predicted"/>
<feature type="region of interest" description="Disordered" evidence="1">
    <location>
        <begin position="88"/>
        <end position="108"/>
    </location>
</feature>
<accession>A0A2P8HDX1</accession>
<protein>
    <submittedName>
        <fullName evidence="2">Coat F domain-containing protein</fullName>
    </submittedName>
</protein>
<dbReference type="RefSeq" id="WP_106588896.1">
    <property type="nucleotide sequence ID" value="NZ_PYAV01000008.1"/>
</dbReference>
<dbReference type="Proteomes" id="UP000242310">
    <property type="component" value="Unassembled WGS sequence"/>
</dbReference>
<reference evidence="2 3" key="1">
    <citation type="submission" date="2018-03" db="EMBL/GenBank/DDBJ databases">
        <title>Genomic Encyclopedia of Type Strains, Phase III (KMG-III): the genomes of soil and plant-associated and newly described type strains.</title>
        <authorList>
            <person name="Whitman W."/>
        </authorList>
    </citation>
    <scope>NUCLEOTIDE SEQUENCE [LARGE SCALE GENOMIC DNA]</scope>
    <source>
        <strain evidence="2 3">CGMCC 1.07653</strain>
    </source>
</reference>